<evidence type="ECO:0000256" key="2">
    <source>
        <dbReference type="ARBA" id="ARBA00011985"/>
    </source>
</evidence>
<protein>
    <recommendedName>
        <fullName evidence="3">AMP nucleosidase</fullName>
        <ecNumber evidence="2">3.2.2.4</ecNumber>
    </recommendedName>
    <alternativeName>
        <fullName evidence="3">AMP nucleosidase</fullName>
    </alternativeName>
</protein>
<dbReference type="KEGG" id="ptx:ABW99_04685"/>
<dbReference type="Pfam" id="PF03641">
    <property type="entry name" value="Lysine_decarbox"/>
    <property type="match status" value="1"/>
</dbReference>
<organism evidence="5 6">
    <name type="scientific">Pandoraea thiooxydans</name>
    <dbReference type="NCBI Taxonomy" id="445709"/>
    <lineage>
        <taxon>Bacteria</taxon>
        <taxon>Pseudomonadati</taxon>
        <taxon>Pseudomonadota</taxon>
        <taxon>Betaproteobacteria</taxon>
        <taxon>Burkholderiales</taxon>
        <taxon>Burkholderiaceae</taxon>
        <taxon>Pandoraea</taxon>
    </lineage>
</organism>
<name>A0A0G3EKY8_9BURK</name>
<keyword evidence="6" id="KW-1185">Reference proteome</keyword>
<dbReference type="AlphaFoldDB" id="A0A0G3EKY8"/>
<dbReference type="GO" id="GO:0008714">
    <property type="term" value="F:AMP nucleosidase activity"/>
    <property type="evidence" value="ECO:0007669"/>
    <property type="project" value="UniProtKB-EC"/>
</dbReference>
<dbReference type="SUPFAM" id="SSF102405">
    <property type="entry name" value="MCP/YpsA-like"/>
    <property type="match status" value="1"/>
</dbReference>
<dbReference type="EC" id="3.2.2.4" evidence="2"/>
<gene>
    <name evidence="5" type="ORF">ABW99_04685</name>
</gene>
<feature type="compositionally biased region" description="Basic and acidic residues" evidence="4">
    <location>
        <begin position="24"/>
        <end position="34"/>
    </location>
</feature>
<evidence type="ECO:0000313" key="5">
    <source>
        <dbReference type="EMBL" id="AKJ67625.1"/>
    </source>
</evidence>
<feature type="region of interest" description="Disordered" evidence="4">
    <location>
        <begin position="1"/>
        <end position="34"/>
    </location>
</feature>
<dbReference type="GO" id="GO:0005829">
    <property type="term" value="C:cytosol"/>
    <property type="evidence" value="ECO:0007669"/>
    <property type="project" value="TreeGrafter"/>
</dbReference>
<dbReference type="InterPro" id="IPR031100">
    <property type="entry name" value="LOG_fam"/>
</dbReference>
<reference evidence="6" key="1">
    <citation type="submission" date="2015-06" db="EMBL/GenBank/DDBJ databases">
        <authorList>
            <person name="Lim Y.L."/>
            <person name="Ee R."/>
            <person name="Yong D."/>
            <person name="How K.Y."/>
            <person name="Yin W.F."/>
            <person name="Chan K.G."/>
        </authorList>
    </citation>
    <scope>NUCLEOTIDE SEQUENCE [LARGE SCALE GENOMIC DNA]</scope>
    <source>
        <strain evidence="6">DSM 25325</strain>
    </source>
</reference>
<evidence type="ECO:0000256" key="3">
    <source>
        <dbReference type="ARBA" id="ARBA00031983"/>
    </source>
</evidence>
<proteinExistence type="predicted"/>
<dbReference type="InterPro" id="IPR052341">
    <property type="entry name" value="LOG_family_nucleotidases"/>
</dbReference>
<evidence type="ECO:0000313" key="6">
    <source>
        <dbReference type="Proteomes" id="UP000036700"/>
    </source>
</evidence>
<dbReference type="RefSeq" id="WP_047213279.1">
    <property type="nucleotide sequence ID" value="NZ_CP011568.3"/>
</dbReference>
<accession>A0A0G3EKY8</accession>
<dbReference type="Gene3D" id="3.40.50.450">
    <property type="match status" value="1"/>
</dbReference>
<dbReference type="PANTHER" id="PTHR43393:SF3">
    <property type="entry name" value="LYSINE DECARBOXYLASE-LIKE PROTEIN"/>
    <property type="match status" value="1"/>
</dbReference>
<dbReference type="Proteomes" id="UP000036700">
    <property type="component" value="Chromosome"/>
</dbReference>
<sequence length="321" mass="35523">MSAKKPTIPPPAQRNVRRTPLPWEHPKSREEEAEVDQRLRAIMQDPSYLEADSDVAFLHTDAVRGARIQLDYLKAELVLAAHGIERTIVVFGSTRLREPDTASRELDAARRAMAARPADTACARALRLAEHRLALSPYYMVGHQLGQLVGNAGNPRLAVLTGGGPGAMEAVNRGAFDAGAPSVGLNIRLPREQYPNPYITPGLCLQFHYFAMRKLHFVKRAAALVALPGGYGTLDELFCALTLIQTRKSAPIPIVLIGQAYWQKVFNVDFLVDTGSIDEEDRELFWYAESAEEAWNGILAWHRQNGSALLDEPANQPTRQP</sequence>
<evidence type="ECO:0000256" key="1">
    <source>
        <dbReference type="ARBA" id="ARBA00000274"/>
    </source>
</evidence>
<dbReference type="PANTHER" id="PTHR43393">
    <property type="entry name" value="CYTOKININ RIBOSIDE 5'-MONOPHOSPHATE PHOSPHORIBOHYDROLASE"/>
    <property type="match status" value="1"/>
</dbReference>
<dbReference type="PATRIC" id="fig|445709.3.peg.1003"/>
<comment type="catalytic activity">
    <reaction evidence="1">
        <text>AMP + H2O = D-ribose 5-phosphate + adenine</text>
        <dbReference type="Rhea" id="RHEA:20129"/>
        <dbReference type="ChEBI" id="CHEBI:15377"/>
        <dbReference type="ChEBI" id="CHEBI:16708"/>
        <dbReference type="ChEBI" id="CHEBI:78346"/>
        <dbReference type="ChEBI" id="CHEBI:456215"/>
        <dbReference type="EC" id="3.2.2.4"/>
    </reaction>
</comment>
<evidence type="ECO:0000256" key="4">
    <source>
        <dbReference type="SAM" id="MobiDB-lite"/>
    </source>
</evidence>
<dbReference type="EMBL" id="CP011568">
    <property type="protein sequence ID" value="AKJ67625.1"/>
    <property type="molecule type" value="Genomic_DNA"/>
</dbReference>
<dbReference type="STRING" id="445709.ABW99_04685"/>